<keyword evidence="3" id="KW-1185">Reference proteome</keyword>
<dbReference type="Gene3D" id="1.20.1280.50">
    <property type="match status" value="1"/>
</dbReference>
<evidence type="ECO:0000313" key="3">
    <source>
        <dbReference type="Proteomes" id="UP001231189"/>
    </source>
</evidence>
<feature type="domain" description="F-box" evidence="1">
    <location>
        <begin position="15"/>
        <end position="60"/>
    </location>
</feature>
<name>A0AAD8TXI0_LOLMU</name>
<dbReference type="PANTHER" id="PTHR31672:SF13">
    <property type="entry name" value="F-BOX PROTEIN CPR30-LIKE"/>
    <property type="match status" value="1"/>
</dbReference>
<dbReference type="InterPro" id="IPR050796">
    <property type="entry name" value="SCF_F-box_component"/>
</dbReference>
<dbReference type="SUPFAM" id="SSF81383">
    <property type="entry name" value="F-box domain"/>
    <property type="match status" value="1"/>
</dbReference>
<proteinExistence type="predicted"/>
<dbReference type="PROSITE" id="PS50181">
    <property type="entry name" value="FBOX"/>
    <property type="match status" value="1"/>
</dbReference>
<dbReference type="AlphaFoldDB" id="A0AAD8TXI0"/>
<evidence type="ECO:0000313" key="2">
    <source>
        <dbReference type="EMBL" id="KAK1695946.1"/>
    </source>
</evidence>
<sequence>MSHRGNHASATSTIAATAAHLPGDILASILLRLPASDLRRFRRVCKEWRDIISDPIFVEAHQVQGPRAPTHNIVFVPSSLQSIGFLFDEQWRLTATFAAGETGNMVGTCNGLLCFLDVDQGAINVVEPFTGESRALPLPPKTARRHELDAYSFGFDPNTRRYKIIHQGESLPVCVGGAVYWCVIGMDGKWKFARLDLATEEVTTDFIQGSQHISLIESHGWAFLTAETWMGRLSALFVREGDCLVYKHIVQAVNLPLWRQPTELQALQRGHLLLQDSGGLYAHPIEPDGHDLGLGKLLLKMGNKEEEDEELDKNAATKTSCNTPGLFVPVLFNHESAAVVTRVTHNKGRARARAFSYVPSVSAAPLAYYFGHL</sequence>
<accession>A0AAD8TXI0</accession>
<dbReference type="InterPro" id="IPR036047">
    <property type="entry name" value="F-box-like_dom_sf"/>
</dbReference>
<comment type="caution">
    <text evidence="2">The sequence shown here is derived from an EMBL/GenBank/DDBJ whole genome shotgun (WGS) entry which is preliminary data.</text>
</comment>
<reference evidence="2" key="1">
    <citation type="submission" date="2023-07" db="EMBL/GenBank/DDBJ databases">
        <title>A chromosome-level genome assembly of Lolium multiflorum.</title>
        <authorList>
            <person name="Chen Y."/>
            <person name="Copetti D."/>
            <person name="Kolliker R."/>
            <person name="Studer B."/>
        </authorList>
    </citation>
    <scope>NUCLEOTIDE SEQUENCE</scope>
    <source>
        <strain evidence="2">02402/16</strain>
        <tissue evidence="2">Leaf</tissue>
    </source>
</reference>
<dbReference type="Proteomes" id="UP001231189">
    <property type="component" value="Unassembled WGS sequence"/>
</dbReference>
<dbReference type="InterPro" id="IPR001810">
    <property type="entry name" value="F-box_dom"/>
</dbReference>
<evidence type="ECO:0000259" key="1">
    <source>
        <dbReference type="PROSITE" id="PS50181"/>
    </source>
</evidence>
<dbReference type="Pfam" id="PF00646">
    <property type="entry name" value="F-box"/>
    <property type="match status" value="1"/>
</dbReference>
<protein>
    <recommendedName>
        <fullName evidence="1">F-box domain-containing protein</fullName>
    </recommendedName>
</protein>
<dbReference type="CDD" id="cd22157">
    <property type="entry name" value="F-box_AtFBW1-like"/>
    <property type="match status" value="1"/>
</dbReference>
<dbReference type="PANTHER" id="PTHR31672">
    <property type="entry name" value="BNACNNG10540D PROTEIN"/>
    <property type="match status" value="1"/>
</dbReference>
<gene>
    <name evidence="2" type="ORF">QYE76_012643</name>
</gene>
<dbReference type="SMART" id="SM00256">
    <property type="entry name" value="FBOX"/>
    <property type="match status" value="1"/>
</dbReference>
<dbReference type="EMBL" id="JAUUTY010000001">
    <property type="protein sequence ID" value="KAK1695946.1"/>
    <property type="molecule type" value="Genomic_DNA"/>
</dbReference>
<organism evidence="2 3">
    <name type="scientific">Lolium multiflorum</name>
    <name type="common">Italian ryegrass</name>
    <name type="synonym">Lolium perenne subsp. multiflorum</name>
    <dbReference type="NCBI Taxonomy" id="4521"/>
    <lineage>
        <taxon>Eukaryota</taxon>
        <taxon>Viridiplantae</taxon>
        <taxon>Streptophyta</taxon>
        <taxon>Embryophyta</taxon>
        <taxon>Tracheophyta</taxon>
        <taxon>Spermatophyta</taxon>
        <taxon>Magnoliopsida</taxon>
        <taxon>Liliopsida</taxon>
        <taxon>Poales</taxon>
        <taxon>Poaceae</taxon>
        <taxon>BOP clade</taxon>
        <taxon>Pooideae</taxon>
        <taxon>Poodae</taxon>
        <taxon>Poeae</taxon>
        <taxon>Poeae Chloroplast Group 2 (Poeae type)</taxon>
        <taxon>Loliodinae</taxon>
        <taxon>Loliinae</taxon>
        <taxon>Lolium</taxon>
    </lineage>
</organism>